<name>A0AAV9Q1G4_9PEZI</name>
<dbReference type="EMBL" id="JAXLQG010000016">
    <property type="protein sequence ID" value="KAK5531975.1"/>
    <property type="molecule type" value="Genomic_DNA"/>
</dbReference>
<reference evidence="1 2" key="1">
    <citation type="submission" date="2023-06" db="EMBL/GenBank/DDBJ databases">
        <title>Black Yeasts Isolated from many extreme environments.</title>
        <authorList>
            <person name="Coleine C."/>
            <person name="Stajich J.E."/>
            <person name="Selbmann L."/>
        </authorList>
    </citation>
    <scope>NUCLEOTIDE SEQUENCE [LARGE SCALE GENOMIC DNA]</scope>
    <source>
        <strain evidence="1 2">CCFEE 5887</strain>
    </source>
</reference>
<accession>A0AAV9Q1G4</accession>
<dbReference type="Proteomes" id="UP001345827">
    <property type="component" value="Unassembled WGS sequence"/>
</dbReference>
<gene>
    <name evidence="1" type="ORF">LTR25_008305</name>
</gene>
<proteinExistence type="predicted"/>
<evidence type="ECO:0000313" key="1">
    <source>
        <dbReference type="EMBL" id="KAK5531975.1"/>
    </source>
</evidence>
<comment type="caution">
    <text evidence="1">The sequence shown here is derived from an EMBL/GenBank/DDBJ whole genome shotgun (WGS) entry which is preliminary data.</text>
</comment>
<evidence type="ECO:0000313" key="2">
    <source>
        <dbReference type="Proteomes" id="UP001345827"/>
    </source>
</evidence>
<dbReference type="AlphaFoldDB" id="A0AAV9Q1G4"/>
<sequence>MTPVANCCGTMGSQKYFISERINVKLMMLTWNFAQDKEEFTPFVTQNLFGELRPRSPPKRIAQQIVERNALALDDLDTIIFSSSSTTLTRRAMRTGIIVGRSGKTFPELRPSWVPGHLSTVSLGI</sequence>
<protein>
    <submittedName>
        <fullName evidence="1">Uncharacterized protein</fullName>
    </submittedName>
</protein>
<organism evidence="1 2">
    <name type="scientific">Vermiconidia calcicola</name>
    <dbReference type="NCBI Taxonomy" id="1690605"/>
    <lineage>
        <taxon>Eukaryota</taxon>
        <taxon>Fungi</taxon>
        <taxon>Dikarya</taxon>
        <taxon>Ascomycota</taxon>
        <taxon>Pezizomycotina</taxon>
        <taxon>Dothideomycetes</taxon>
        <taxon>Dothideomycetidae</taxon>
        <taxon>Mycosphaerellales</taxon>
        <taxon>Extremaceae</taxon>
        <taxon>Vermiconidia</taxon>
    </lineage>
</organism>
<keyword evidence="2" id="KW-1185">Reference proteome</keyword>